<reference evidence="9 10" key="1">
    <citation type="submission" date="2019-03" db="EMBL/GenBank/DDBJ databases">
        <authorList>
            <person name="Gaulin E."/>
            <person name="Dumas B."/>
        </authorList>
    </citation>
    <scope>NUCLEOTIDE SEQUENCE [LARGE SCALE GENOMIC DNA]</scope>
    <source>
        <strain evidence="9">CBS 568.67</strain>
    </source>
</reference>
<dbReference type="SUPFAM" id="SSF57850">
    <property type="entry name" value="RING/U-box"/>
    <property type="match status" value="1"/>
</dbReference>
<keyword evidence="1" id="KW-0808">Transferase</keyword>
<dbReference type="InterPro" id="IPR031127">
    <property type="entry name" value="E3_UB_ligase_RBR"/>
</dbReference>
<evidence type="ECO:0000313" key="8">
    <source>
        <dbReference type="EMBL" id="KAF0696670.1"/>
    </source>
</evidence>
<evidence type="ECO:0000256" key="1">
    <source>
        <dbReference type="ARBA" id="ARBA00022679"/>
    </source>
</evidence>
<proteinExistence type="predicted"/>
<evidence type="ECO:0000313" key="9">
    <source>
        <dbReference type="EMBL" id="VFT89439.1"/>
    </source>
</evidence>
<dbReference type="OrthoDB" id="61228at2759"/>
<dbReference type="PANTHER" id="PTHR11685">
    <property type="entry name" value="RBR FAMILY RING FINGER AND IBR DOMAIN-CONTAINING"/>
    <property type="match status" value="1"/>
</dbReference>
<dbReference type="GO" id="GO:0004842">
    <property type="term" value="F:ubiquitin-protein transferase activity"/>
    <property type="evidence" value="ECO:0007669"/>
    <property type="project" value="InterPro"/>
</dbReference>
<accession>A0A485KXZ3</accession>
<dbReference type="Proteomes" id="UP000332933">
    <property type="component" value="Unassembled WGS sequence"/>
</dbReference>
<keyword evidence="5" id="KW-0833">Ubl conjugation pathway</keyword>
<sequence>MDSTTSIEVARDELLEDFIKPADELRVDCTDAGNAAGCAAASPVTSCSSSDDDVGATFVCDVCMDACGVDELVHKVCGAACPATMCRDCMHTYISTRVESAIPGVLAKMPCPICLVPVNLVRWRKRLTPYIADFEPIFEAFCSKIERSCEVKCPSCHNNRGQLPLQASSMPPIKMLPSVAARLPDLRRQTRAFCHYELSATDLIAFVQGTFGAPLDMVLLQHLVPLVHDTERRAALYMRLRRMNPFIRTNCCNAAMCFACHVSGHHEDTTCEARGDALAKDQIAECSNCGLQLVKGDGCDWVQCYCGTQFGWLQAVLATKMRQLEPRHLAALRNMIQPFRRYVFKRRLFRAVLSKVSAMVLAARKKGIETTLRRETGLARVLKVQVARWAQIVRKRRVFLDMVDPAATISAKYFWIHYWETNGDEKVELDDEAASFMDIGFDV</sequence>
<protein>
    <submittedName>
        <fullName evidence="9">Aste57867_12588 protein</fullName>
    </submittedName>
</protein>
<keyword evidence="3" id="KW-0677">Repeat</keyword>
<keyword evidence="6" id="KW-0862">Zinc</keyword>
<name>A0A485KXZ3_9STRA</name>
<evidence type="ECO:0000256" key="6">
    <source>
        <dbReference type="ARBA" id="ARBA00022833"/>
    </source>
</evidence>
<dbReference type="PROSITE" id="PS51873">
    <property type="entry name" value="TRIAD"/>
    <property type="match status" value="1"/>
</dbReference>
<evidence type="ECO:0000259" key="7">
    <source>
        <dbReference type="PROSITE" id="PS51873"/>
    </source>
</evidence>
<keyword evidence="2" id="KW-0479">Metal-binding</keyword>
<organism evidence="9 10">
    <name type="scientific">Aphanomyces stellatus</name>
    <dbReference type="NCBI Taxonomy" id="120398"/>
    <lineage>
        <taxon>Eukaryota</taxon>
        <taxon>Sar</taxon>
        <taxon>Stramenopiles</taxon>
        <taxon>Oomycota</taxon>
        <taxon>Saprolegniomycetes</taxon>
        <taxon>Saprolegniales</taxon>
        <taxon>Verrucalvaceae</taxon>
        <taxon>Aphanomyces</taxon>
    </lineage>
</organism>
<dbReference type="GO" id="GO:0008270">
    <property type="term" value="F:zinc ion binding"/>
    <property type="evidence" value="ECO:0007669"/>
    <property type="project" value="UniProtKB-KW"/>
</dbReference>
<evidence type="ECO:0000256" key="3">
    <source>
        <dbReference type="ARBA" id="ARBA00022737"/>
    </source>
</evidence>
<dbReference type="InterPro" id="IPR044066">
    <property type="entry name" value="TRIAD_supradom"/>
</dbReference>
<dbReference type="EMBL" id="VJMH01005379">
    <property type="protein sequence ID" value="KAF0696670.1"/>
    <property type="molecule type" value="Genomic_DNA"/>
</dbReference>
<dbReference type="GO" id="GO:0016567">
    <property type="term" value="P:protein ubiquitination"/>
    <property type="evidence" value="ECO:0007669"/>
    <property type="project" value="InterPro"/>
</dbReference>
<keyword evidence="4" id="KW-0863">Zinc-finger</keyword>
<evidence type="ECO:0000256" key="2">
    <source>
        <dbReference type="ARBA" id="ARBA00022723"/>
    </source>
</evidence>
<feature type="domain" description="RING-type" evidence="7">
    <location>
        <begin position="56"/>
        <end position="343"/>
    </location>
</feature>
<reference evidence="8" key="2">
    <citation type="submission" date="2019-06" db="EMBL/GenBank/DDBJ databases">
        <title>Genomics analysis of Aphanomyces spp. identifies a new class of oomycete effector associated with host adaptation.</title>
        <authorList>
            <person name="Gaulin E."/>
        </authorList>
    </citation>
    <scope>NUCLEOTIDE SEQUENCE</scope>
    <source>
        <strain evidence="8">CBS 578.67</strain>
    </source>
</reference>
<evidence type="ECO:0000256" key="5">
    <source>
        <dbReference type="ARBA" id="ARBA00022786"/>
    </source>
</evidence>
<dbReference type="EMBL" id="CAADRA010005400">
    <property type="protein sequence ID" value="VFT89439.1"/>
    <property type="molecule type" value="Genomic_DNA"/>
</dbReference>
<gene>
    <name evidence="9" type="primary">Aste57867_12588</name>
    <name evidence="8" type="ORF">As57867_012542</name>
    <name evidence="9" type="ORF">ASTE57867_12588</name>
</gene>
<evidence type="ECO:0000256" key="4">
    <source>
        <dbReference type="ARBA" id="ARBA00022771"/>
    </source>
</evidence>
<keyword evidence="10" id="KW-1185">Reference proteome</keyword>
<dbReference type="AlphaFoldDB" id="A0A485KXZ3"/>
<evidence type="ECO:0000313" key="10">
    <source>
        <dbReference type="Proteomes" id="UP000332933"/>
    </source>
</evidence>